<dbReference type="SUPFAM" id="SSF103025">
    <property type="entry name" value="Folate-binding domain"/>
    <property type="match status" value="1"/>
</dbReference>
<dbReference type="GO" id="GO:0032259">
    <property type="term" value="P:methylation"/>
    <property type="evidence" value="ECO:0007669"/>
    <property type="project" value="UniProtKB-KW"/>
</dbReference>
<dbReference type="GO" id="GO:0008483">
    <property type="term" value="F:transaminase activity"/>
    <property type="evidence" value="ECO:0007669"/>
    <property type="project" value="UniProtKB-KW"/>
</dbReference>
<dbReference type="PIRSF" id="PIRSF006487">
    <property type="entry name" value="GcvT"/>
    <property type="match status" value="1"/>
</dbReference>
<dbReference type="InterPro" id="IPR029043">
    <property type="entry name" value="GcvT/YgfZ_C"/>
</dbReference>
<dbReference type="EC" id="2.1.2.10" evidence="2"/>
<evidence type="ECO:0000256" key="4">
    <source>
        <dbReference type="ARBA" id="ARBA00022679"/>
    </source>
</evidence>
<evidence type="ECO:0000259" key="9">
    <source>
        <dbReference type="Pfam" id="PF08669"/>
    </source>
</evidence>
<dbReference type="InterPro" id="IPR027266">
    <property type="entry name" value="TrmE/GcvT-like"/>
</dbReference>
<protein>
    <recommendedName>
        <fullName evidence="2">aminomethyltransferase</fullName>
        <ecNumber evidence="2">2.1.2.10</ecNumber>
    </recommendedName>
    <alternativeName>
        <fullName evidence="5">Glycine cleavage system T protein</fullName>
    </alternativeName>
</protein>
<dbReference type="NCBIfam" id="NF001567">
    <property type="entry name" value="PRK00389.1"/>
    <property type="match status" value="1"/>
</dbReference>
<dbReference type="InterPro" id="IPR013977">
    <property type="entry name" value="GcvT_C"/>
</dbReference>
<evidence type="ECO:0000256" key="7">
    <source>
        <dbReference type="PIRSR" id="PIRSR006487-1"/>
    </source>
</evidence>
<dbReference type="PANTHER" id="PTHR43757:SF2">
    <property type="entry name" value="AMINOMETHYLTRANSFERASE, MITOCHONDRIAL"/>
    <property type="match status" value="1"/>
</dbReference>
<feature type="binding site" evidence="7">
    <location>
        <position position="202"/>
    </location>
    <ligand>
        <name>substrate</name>
    </ligand>
</feature>
<dbReference type="GO" id="GO:0006546">
    <property type="term" value="P:glycine catabolic process"/>
    <property type="evidence" value="ECO:0007669"/>
    <property type="project" value="InterPro"/>
</dbReference>
<evidence type="ECO:0000256" key="1">
    <source>
        <dbReference type="ARBA" id="ARBA00008609"/>
    </source>
</evidence>
<dbReference type="EMBL" id="FMAJ01000001">
    <property type="protein sequence ID" value="SCB56558.1"/>
    <property type="molecule type" value="Genomic_DNA"/>
</dbReference>
<keyword evidence="4 10" id="KW-0808">Transferase</keyword>
<comment type="similarity">
    <text evidence="1">Belongs to the GcvT family.</text>
</comment>
<feature type="domain" description="Aminomethyltransferase C-terminal" evidence="9">
    <location>
        <begin position="292"/>
        <end position="372"/>
    </location>
</feature>
<dbReference type="GO" id="GO:0008168">
    <property type="term" value="F:methyltransferase activity"/>
    <property type="evidence" value="ECO:0007669"/>
    <property type="project" value="UniProtKB-KW"/>
</dbReference>
<dbReference type="InterPro" id="IPR006222">
    <property type="entry name" value="GCVT_N"/>
</dbReference>
<evidence type="ECO:0000256" key="2">
    <source>
        <dbReference type="ARBA" id="ARBA00012616"/>
    </source>
</evidence>
<dbReference type="Gene3D" id="3.30.1360.120">
    <property type="entry name" value="Probable tRNA modification gtpase trme, domain 1"/>
    <property type="match status" value="1"/>
</dbReference>
<evidence type="ECO:0000313" key="10">
    <source>
        <dbReference type="EMBL" id="SCB56558.1"/>
    </source>
</evidence>
<dbReference type="Pfam" id="PF08669">
    <property type="entry name" value="GCV_T_C"/>
    <property type="match status" value="1"/>
</dbReference>
<evidence type="ECO:0000313" key="11">
    <source>
        <dbReference type="Proteomes" id="UP000198723"/>
    </source>
</evidence>
<feature type="domain" description="GCVT N-terminal" evidence="8">
    <location>
        <begin position="12"/>
        <end position="264"/>
    </location>
</feature>
<dbReference type="Proteomes" id="UP000198723">
    <property type="component" value="Unassembled WGS sequence"/>
</dbReference>
<dbReference type="AlphaFoldDB" id="A0A1C3XWE0"/>
<proteinExistence type="inferred from homology"/>
<reference evidence="10 11" key="1">
    <citation type="submission" date="2016-08" db="EMBL/GenBank/DDBJ databases">
        <authorList>
            <person name="Seilhamer J.J."/>
        </authorList>
    </citation>
    <scope>NUCLEOTIDE SEQUENCE [LARGE SCALE GENOMIC DNA]</scope>
    <source>
        <strain evidence="10 11">HBR26</strain>
    </source>
</reference>
<dbReference type="NCBIfam" id="TIGR00528">
    <property type="entry name" value="gcvT"/>
    <property type="match status" value="1"/>
</dbReference>
<dbReference type="Pfam" id="PF01571">
    <property type="entry name" value="GCV_T"/>
    <property type="match status" value="1"/>
</dbReference>
<dbReference type="InterPro" id="IPR006223">
    <property type="entry name" value="GcvT"/>
</dbReference>
<evidence type="ECO:0000256" key="6">
    <source>
        <dbReference type="ARBA" id="ARBA00047665"/>
    </source>
</evidence>
<dbReference type="GO" id="GO:0005960">
    <property type="term" value="C:glycine cleavage complex"/>
    <property type="evidence" value="ECO:0007669"/>
    <property type="project" value="InterPro"/>
</dbReference>
<dbReference type="PANTHER" id="PTHR43757">
    <property type="entry name" value="AMINOMETHYLTRANSFERASE"/>
    <property type="match status" value="1"/>
</dbReference>
<keyword evidence="10" id="KW-0489">Methyltransferase</keyword>
<evidence type="ECO:0000259" key="8">
    <source>
        <dbReference type="Pfam" id="PF01571"/>
    </source>
</evidence>
<dbReference type="STRING" id="1138170.GA0061105_101387"/>
<comment type="catalytic activity">
    <reaction evidence="6">
        <text>N(6)-[(R)-S(8)-aminomethyldihydrolipoyl]-L-lysyl-[protein] + (6S)-5,6,7,8-tetrahydrofolate = N(6)-[(R)-dihydrolipoyl]-L-lysyl-[protein] + (6R)-5,10-methylene-5,6,7,8-tetrahydrofolate + NH4(+)</text>
        <dbReference type="Rhea" id="RHEA:16945"/>
        <dbReference type="Rhea" id="RHEA-COMP:10475"/>
        <dbReference type="Rhea" id="RHEA-COMP:10492"/>
        <dbReference type="ChEBI" id="CHEBI:15636"/>
        <dbReference type="ChEBI" id="CHEBI:28938"/>
        <dbReference type="ChEBI" id="CHEBI:57453"/>
        <dbReference type="ChEBI" id="CHEBI:83100"/>
        <dbReference type="ChEBI" id="CHEBI:83143"/>
        <dbReference type="EC" id="2.1.2.10"/>
    </reaction>
</comment>
<keyword evidence="3" id="KW-0032">Aminotransferase</keyword>
<dbReference type="RefSeq" id="WP_092747650.1">
    <property type="nucleotide sequence ID" value="NZ_FMAJ01000001.1"/>
</dbReference>
<dbReference type="InterPro" id="IPR028896">
    <property type="entry name" value="GcvT/YgfZ/DmdA"/>
</dbReference>
<dbReference type="Gene3D" id="4.10.1250.10">
    <property type="entry name" value="Aminomethyltransferase fragment"/>
    <property type="match status" value="1"/>
</dbReference>
<gene>
    <name evidence="10" type="ORF">GA0061105_101387</name>
</gene>
<dbReference type="Gene3D" id="2.40.30.110">
    <property type="entry name" value="Aminomethyltransferase beta-barrel domains"/>
    <property type="match status" value="1"/>
</dbReference>
<organism evidence="10 11">
    <name type="scientific">Rhizobium aethiopicum</name>
    <dbReference type="NCBI Taxonomy" id="1138170"/>
    <lineage>
        <taxon>Bacteria</taxon>
        <taxon>Pseudomonadati</taxon>
        <taxon>Pseudomonadota</taxon>
        <taxon>Alphaproteobacteria</taxon>
        <taxon>Hyphomicrobiales</taxon>
        <taxon>Rhizobiaceae</taxon>
        <taxon>Rhizobium/Agrobacterium group</taxon>
        <taxon>Rhizobium</taxon>
    </lineage>
</organism>
<evidence type="ECO:0000256" key="3">
    <source>
        <dbReference type="ARBA" id="ARBA00022576"/>
    </source>
</evidence>
<evidence type="ECO:0000256" key="5">
    <source>
        <dbReference type="ARBA" id="ARBA00031395"/>
    </source>
</evidence>
<dbReference type="NCBIfam" id="NF010093">
    <property type="entry name" value="PRK13579.1"/>
    <property type="match status" value="1"/>
</dbReference>
<sequence>MDDTAALKKTPLHALHLSLGARMVPFAGYDMPVQYPAGVMKEHLHTRTEAGLFDVSHMGQVIVKAKSGSYEDAALALESLVPVDILGLAEGRQRYGFFTDDTGGILDDLMITHVDDHLFVVVNASCKEADLAHLQAHIGDQCDITLLNRALIALQGPRAVEVLAELWADVAAMKFMDVRHCRLHDVSSLVSRSGYSGEDGFEISIPSDKAVDVTMRLLEHPDVQAIGLGARDSLRLEAGLCLYGNDIDTTTSPVEAALEWAMQKARRGNGARAGCFPGSGRILSELENGAARRRVGLKPEGKAPVRGHAKLYADAEGKTEIGEVTSGGFGPSVEGPVAMGYLPVSHAAVGTQVYAELRGKFLPVTVAALPFVTPTYKR</sequence>
<dbReference type="GO" id="GO:0004047">
    <property type="term" value="F:aminomethyltransferase activity"/>
    <property type="evidence" value="ECO:0007669"/>
    <property type="project" value="UniProtKB-EC"/>
</dbReference>
<name>A0A1C3XWE0_9HYPH</name>
<dbReference type="Gene3D" id="3.30.70.1400">
    <property type="entry name" value="Aminomethyltransferase beta-barrel domains"/>
    <property type="match status" value="1"/>
</dbReference>
<dbReference type="SUPFAM" id="SSF101790">
    <property type="entry name" value="Aminomethyltransferase beta-barrel domain"/>
    <property type="match status" value="1"/>
</dbReference>
<accession>A0A1C3XWE0</accession>